<dbReference type="AlphaFoldDB" id="A0A815GHS9"/>
<organism evidence="2 5">
    <name type="scientific">Adineta ricciae</name>
    <name type="common">Rotifer</name>
    <dbReference type="NCBI Taxonomy" id="249248"/>
    <lineage>
        <taxon>Eukaryota</taxon>
        <taxon>Metazoa</taxon>
        <taxon>Spiralia</taxon>
        <taxon>Gnathifera</taxon>
        <taxon>Rotifera</taxon>
        <taxon>Eurotatoria</taxon>
        <taxon>Bdelloidea</taxon>
        <taxon>Adinetida</taxon>
        <taxon>Adinetidae</taxon>
        <taxon>Adineta</taxon>
    </lineage>
</organism>
<dbReference type="EMBL" id="CAJNOJ010000252">
    <property type="protein sequence ID" value="CAF1339946.1"/>
    <property type="molecule type" value="Genomic_DNA"/>
</dbReference>
<comment type="caution">
    <text evidence="2">The sequence shown here is derived from an EMBL/GenBank/DDBJ whole genome shotgun (WGS) entry which is preliminary data.</text>
</comment>
<evidence type="ECO:0000313" key="5">
    <source>
        <dbReference type="Proteomes" id="UP000663852"/>
    </source>
</evidence>
<evidence type="ECO:0000313" key="2">
    <source>
        <dbReference type="EMBL" id="CAF1339946.1"/>
    </source>
</evidence>
<dbReference type="InterPro" id="IPR019734">
    <property type="entry name" value="TPR_rpt"/>
</dbReference>
<gene>
    <name evidence="2" type="ORF">EDS130_LOCUS32678</name>
    <name evidence="3" type="ORF">XAT740_LOCUS52008</name>
</gene>
<dbReference type="EMBL" id="CAJNOR010008436">
    <property type="protein sequence ID" value="CAF1633179.1"/>
    <property type="molecule type" value="Genomic_DNA"/>
</dbReference>
<sequence>MSVPSPVIIWCDGSFENDNSYQSMKDEFNETTTGTPTQDPDAMDVSILNDEMREFHSNNVPLVVVRTIDDAKKKINEHINDKVFIICSGTMGRALVPIIAENYPTVQDIYIYAHDLALHADWAMKYVQMIKMFDFHTSLLIRLTRDISKWYIEQGKLYSQLDDPISALKYFQQAHKLEIEANRRGETEWNLPGTTTRLRPTAFLTRLKHLEGEHGLIAQAENAIRAGGLPVQNS</sequence>
<name>A0A815GHS9_ADIRI</name>
<protein>
    <submittedName>
        <fullName evidence="2">Uncharacterized protein</fullName>
    </submittedName>
</protein>
<evidence type="ECO:0000256" key="1">
    <source>
        <dbReference type="PROSITE-ProRule" id="PRU00339"/>
    </source>
</evidence>
<keyword evidence="1" id="KW-0802">TPR repeat</keyword>
<dbReference type="Proteomes" id="UP000663828">
    <property type="component" value="Unassembled WGS sequence"/>
</dbReference>
<evidence type="ECO:0000313" key="3">
    <source>
        <dbReference type="EMBL" id="CAF1633179.1"/>
    </source>
</evidence>
<keyword evidence="4" id="KW-1185">Reference proteome</keyword>
<reference evidence="2" key="1">
    <citation type="submission" date="2021-02" db="EMBL/GenBank/DDBJ databases">
        <authorList>
            <person name="Nowell W R."/>
        </authorList>
    </citation>
    <scope>NUCLEOTIDE SEQUENCE</scope>
</reference>
<feature type="repeat" description="TPR" evidence="1">
    <location>
        <begin position="148"/>
        <end position="181"/>
    </location>
</feature>
<proteinExistence type="predicted"/>
<evidence type="ECO:0000313" key="4">
    <source>
        <dbReference type="Proteomes" id="UP000663828"/>
    </source>
</evidence>
<dbReference type="OrthoDB" id="10009214at2759"/>
<dbReference type="PROSITE" id="PS50005">
    <property type="entry name" value="TPR"/>
    <property type="match status" value="1"/>
</dbReference>
<accession>A0A815GHS9</accession>
<dbReference type="Proteomes" id="UP000663852">
    <property type="component" value="Unassembled WGS sequence"/>
</dbReference>